<keyword evidence="18" id="KW-1185">Reference proteome</keyword>
<evidence type="ECO:0000256" key="12">
    <source>
        <dbReference type="ARBA" id="ARBA00037219"/>
    </source>
</evidence>
<dbReference type="CDD" id="cd00075">
    <property type="entry name" value="HATPase"/>
    <property type="match status" value="1"/>
</dbReference>
<evidence type="ECO:0000256" key="5">
    <source>
        <dbReference type="ARBA" id="ARBA00022679"/>
    </source>
</evidence>
<name>A0A4R2TB43_9FIRM</name>
<keyword evidence="5" id="KW-0808">Transferase</keyword>
<dbReference type="InterPro" id="IPR003661">
    <property type="entry name" value="HisK_dim/P_dom"/>
</dbReference>
<evidence type="ECO:0000256" key="14">
    <source>
        <dbReference type="SAM" id="Phobius"/>
    </source>
</evidence>
<dbReference type="InterPro" id="IPR003660">
    <property type="entry name" value="HAMP_dom"/>
</dbReference>
<dbReference type="InterPro" id="IPR036097">
    <property type="entry name" value="HisK_dim/P_sf"/>
</dbReference>
<accession>A0A4R2TB43</accession>
<dbReference type="InterPro" id="IPR036890">
    <property type="entry name" value="HATPase_C_sf"/>
</dbReference>
<keyword evidence="9" id="KW-0902">Two-component regulatory system</keyword>
<comment type="caution">
    <text evidence="17">The sequence shown here is derived from an EMBL/GenBank/DDBJ whole genome shotgun (WGS) entry which is preliminary data.</text>
</comment>
<dbReference type="AlphaFoldDB" id="A0A4R2TB43"/>
<dbReference type="SMART" id="SM00388">
    <property type="entry name" value="HisKA"/>
    <property type="match status" value="1"/>
</dbReference>
<evidence type="ECO:0000256" key="9">
    <source>
        <dbReference type="ARBA" id="ARBA00023012"/>
    </source>
</evidence>
<dbReference type="Pfam" id="PF02518">
    <property type="entry name" value="HATPase_c"/>
    <property type="match status" value="1"/>
</dbReference>
<dbReference type="FunFam" id="1.10.287.130:FF:000001">
    <property type="entry name" value="Two-component sensor histidine kinase"/>
    <property type="match status" value="1"/>
</dbReference>
<dbReference type="SMART" id="SM00387">
    <property type="entry name" value="HATPase_c"/>
    <property type="match status" value="1"/>
</dbReference>
<dbReference type="Proteomes" id="UP000295504">
    <property type="component" value="Unassembled WGS sequence"/>
</dbReference>
<evidence type="ECO:0000256" key="3">
    <source>
        <dbReference type="ARBA" id="ARBA00012438"/>
    </source>
</evidence>
<dbReference type="PANTHER" id="PTHR45528:SF11">
    <property type="entry name" value="HISTIDINE KINASE"/>
    <property type="match status" value="1"/>
</dbReference>
<dbReference type="RefSeq" id="WP_132849283.1">
    <property type="nucleotide sequence ID" value="NZ_CP058648.1"/>
</dbReference>
<dbReference type="SUPFAM" id="SSF47384">
    <property type="entry name" value="Homodimeric domain of signal transducing histidine kinase"/>
    <property type="match status" value="1"/>
</dbReference>
<dbReference type="SUPFAM" id="SSF55874">
    <property type="entry name" value="ATPase domain of HSP90 chaperone/DNA topoisomerase II/histidine kinase"/>
    <property type="match status" value="1"/>
</dbReference>
<dbReference type="EC" id="2.7.13.3" evidence="3"/>
<evidence type="ECO:0000256" key="2">
    <source>
        <dbReference type="ARBA" id="ARBA00004141"/>
    </source>
</evidence>
<dbReference type="Gene3D" id="6.10.340.10">
    <property type="match status" value="1"/>
</dbReference>
<keyword evidence="7 17" id="KW-0418">Kinase</keyword>
<comment type="subcellular location">
    <subcellularLocation>
        <location evidence="2">Membrane</location>
        <topology evidence="2">Multi-pass membrane protein</topology>
    </subcellularLocation>
</comment>
<keyword evidence="11 14" id="KW-0472">Membrane</keyword>
<evidence type="ECO:0000256" key="8">
    <source>
        <dbReference type="ARBA" id="ARBA00022989"/>
    </source>
</evidence>
<keyword evidence="6 14" id="KW-0812">Transmembrane</keyword>
<dbReference type="PANTHER" id="PTHR45528">
    <property type="entry name" value="SENSOR HISTIDINE KINASE CPXA"/>
    <property type="match status" value="1"/>
</dbReference>
<sequence length="430" mass="48866">MKRITTKLIALCVSVLCLSSLLGVIVSTFFAENIKNEIRTNQYSIATSVQKLGYKTDLTVEEIVQLTSAPMYDVKLVEDIRSLRIDEEELNRIQTGEIVLLSPNKRHGSTTMVMVKNSFISVSLHPHNTIFKVVASRVWFAMLSYTLIGALLIIISVRITIKRILKLNSATKEVAKGNFDIQIENHSNDEIGQLTDNFNKMTRELRSIEYLRKDFITSVSHEFKTPLASIQGFAKLLQKGNLSEDEVKDYTNIIVEESARLSNLSSNILKLSKLENQVILEKRSKFSLDEQMRKSILLLEHEWSKKNIEFDIELDSVDYSGDEELLQQVWINIINNAIKFSNENGKIRLRLRERGTFIQVIVEDNGIGMKEETLNRIFEKFYQGDESHSHEGNGLGLPLVKRILDLCGGSIKVESGINEGSIFIVELPLD</sequence>
<dbReference type="CDD" id="cd06225">
    <property type="entry name" value="HAMP"/>
    <property type="match status" value="1"/>
</dbReference>
<dbReference type="PROSITE" id="PS50885">
    <property type="entry name" value="HAMP"/>
    <property type="match status" value="1"/>
</dbReference>
<evidence type="ECO:0000259" key="15">
    <source>
        <dbReference type="PROSITE" id="PS50109"/>
    </source>
</evidence>
<evidence type="ECO:0000256" key="10">
    <source>
        <dbReference type="ARBA" id="ARBA00023026"/>
    </source>
</evidence>
<dbReference type="EMBL" id="SLYC01000038">
    <property type="protein sequence ID" value="TCP99006.1"/>
    <property type="molecule type" value="Genomic_DNA"/>
</dbReference>
<dbReference type="CDD" id="cd00082">
    <property type="entry name" value="HisKA"/>
    <property type="match status" value="1"/>
</dbReference>
<dbReference type="InterPro" id="IPR050398">
    <property type="entry name" value="HssS/ArlS-like"/>
</dbReference>
<feature type="domain" description="HAMP" evidence="16">
    <location>
        <begin position="158"/>
        <end position="210"/>
    </location>
</feature>
<dbReference type="Gene3D" id="3.30.565.10">
    <property type="entry name" value="Histidine kinase-like ATPase, C-terminal domain"/>
    <property type="match status" value="1"/>
</dbReference>
<evidence type="ECO:0000313" key="18">
    <source>
        <dbReference type="Proteomes" id="UP000295504"/>
    </source>
</evidence>
<keyword evidence="10" id="KW-0843">Virulence</keyword>
<feature type="transmembrane region" description="Helical" evidence="14">
    <location>
        <begin position="138"/>
        <end position="157"/>
    </location>
</feature>
<keyword evidence="8 14" id="KW-1133">Transmembrane helix</keyword>
<comment type="catalytic activity">
    <reaction evidence="1">
        <text>ATP + protein L-histidine = ADP + protein N-phospho-L-histidine.</text>
        <dbReference type="EC" id="2.7.13.3"/>
    </reaction>
</comment>
<keyword evidence="4" id="KW-0597">Phosphoprotein</keyword>
<dbReference type="SMART" id="SM00304">
    <property type="entry name" value="HAMP"/>
    <property type="match status" value="1"/>
</dbReference>
<evidence type="ECO:0000256" key="4">
    <source>
        <dbReference type="ARBA" id="ARBA00022553"/>
    </source>
</evidence>
<feature type="domain" description="Histidine kinase" evidence="15">
    <location>
        <begin position="218"/>
        <end position="430"/>
    </location>
</feature>
<evidence type="ECO:0000256" key="13">
    <source>
        <dbReference type="ARBA" id="ARBA00040841"/>
    </source>
</evidence>
<comment type="function">
    <text evidence="12">Member of the two-component regulatory system HssS/HssR involved in intracellular heme homeostasis and tempering of staphylococcal virulence. HssS functions as a heme sensor histidine kinase which is autophosphorylated at a histidine residue and transfers its phosphate group to an aspartate residue of HssR. HssR/HssS activates the expression of hrtAB, an efflux pump, in response to extracellular heme, hemin, hemoglobin or blood.</text>
</comment>
<dbReference type="Gene3D" id="1.10.287.130">
    <property type="match status" value="1"/>
</dbReference>
<evidence type="ECO:0000256" key="7">
    <source>
        <dbReference type="ARBA" id="ARBA00022777"/>
    </source>
</evidence>
<dbReference type="PROSITE" id="PS50109">
    <property type="entry name" value="HIS_KIN"/>
    <property type="match status" value="1"/>
</dbReference>
<organism evidence="17 18">
    <name type="scientific">Serpentinicella alkaliphila</name>
    <dbReference type="NCBI Taxonomy" id="1734049"/>
    <lineage>
        <taxon>Bacteria</taxon>
        <taxon>Bacillati</taxon>
        <taxon>Bacillota</taxon>
        <taxon>Clostridia</taxon>
        <taxon>Peptostreptococcales</taxon>
        <taxon>Natronincolaceae</taxon>
        <taxon>Serpentinicella</taxon>
    </lineage>
</organism>
<gene>
    <name evidence="17" type="ORF">EDD79_10388</name>
</gene>
<evidence type="ECO:0000256" key="1">
    <source>
        <dbReference type="ARBA" id="ARBA00000085"/>
    </source>
</evidence>
<proteinExistence type="predicted"/>
<reference evidence="17 18" key="1">
    <citation type="submission" date="2019-03" db="EMBL/GenBank/DDBJ databases">
        <title>Genomic Encyclopedia of Type Strains, Phase IV (KMG-IV): sequencing the most valuable type-strain genomes for metagenomic binning, comparative biology and taxonomic classification.</title>
        <authorList>
            <person name="Goeker M."/>
        </authorList>
    </citation>
    <scope>NUCLEOTIDE SEQUENCE [LARGE SCALE GENOMIC DNA]</scope>
    <source>
        <strain evidence="17 18">DSM 100013</strain>
    </source>
</reference>
<evidence type="ECO:0000256" key="11">
    <source>
        <dbReference type="ARBA" id="ARBA00023136"/>
    </source>
</evidence>
<dbReference type="Pfam" id="PF00512">
    <property type="entry name" value="HisKA"/>
    <property type="match status" value="1"/>
</dbReference>
<evidence type="ECO:0000256" key="6">
    <source>
        <dbReference type="ARBA" id="ARBA00022692"/>
    </source>
</evidence>
<dbReference type="InterPro" id="IPR003594">
    <property type="entry name" value="HATPase_dom"/>
</dbReference>
<dbReference type="GO" id="GO:0005886">
    <property type="term" value="C:plasma membrane"/>
    <property type="evidence" value="ECO:0007669"/>
    <property type="project" value="TreeGrafter"/>
</dbReference>
<dbReference type="FunFam" id="3.30.565.10:FF:000006">
    <property type="entry name" value="Sensor histidine kinase WalK"/>
    <property type="match status" value="1"/>
</dbReference>
<protein>
    <recommendedName>
        <fullName evidence="13">Heme sensor protein HssS</fullName>
        <ecNumber evidence="3">2.7.13.3</ecNumber>
    </recommendedName>
</protein>
<dbReference type="InterPro" id="IPR005467">
    <property type="entry name" value="His_kinase_dom"/>
</dbReference>
<dbReference type="GO" id="GO:0000155">
    <property type="term" value="F:phosphorelay sensor kinase activity"/>
    <property type="evidence" value="ECO:0007669"/>
    <property type="project" value="InterPro"/>
</dbReference>
<dbReference type="Pfam" id="PF00672">
    <property type="entry name" value="HAMP"/>
    <property type="match status" value="1"/>
</dbReference>
<dbReference type="InterPro" id="IPR004358">
    <property type="entry name" value="Sig_transdc_His_kin-like_C"/>
</dbReference>
<dbReference type="SUPFAM" id="SSF158472">
    <property type="entry name" value="HAMP domain-like"/>
    <property type="match status" value="1"/>
</dbReference>
<evidence type="ECO:0000259" key="16">
    <source>
        <dbReference type="PROSITE" id="PS50885"/>
    </source>
</evidence>
<evidence type="ECO:0000313" key="17">
    <source>
        <dbReference type="EMBL" id="TCP99006.1"/>
    </source>
</evidence>
<dbReference type="OrthoDB" id="9813151at2"/>
<dbReference type="PRINTS" id="PR00344">
    <property type="entry name" value="BCTRLSENSOR"/>
</dbReference>